<dbReference type="SUPFAM" id="SSF48264">
    <property type="entry name" value="Cytochrome P450"/>
    <property type="match status" value="1"/>
</dbReference>
<dbReference type="GO" id="GO:0016705">
    <property type="term" value="F:oxidoreductase activity, acting on paired donors, with incorporation or reduction of molecular oxygen"/>
    <property type="evidence" value="ECO:0007669"/>
    <property type="project" value="InterPro"/>
</dbReference>
<organism evidence="1 2">
    <name type="scientific">Phytophthora cactorum</name>
    <dbReference type="NCBI Taxonomy" id="29920"/>
    <lineage>
        <taxon>Eukaryota</taxon>
        <taxon>Sar</taxon>
        <taxon>Stramenopiles</taxon>
        <taxon>Oomycota</taxon>
        <taxon>Peronosporomycetes</taxon>
        <taxon>Peronosporales</taxon>
        <taxon>Peronosporaceae</taxon>
        <taxon>Phytophthora</taxon>
    </lineage>
</organism>
<sequence>YYALSSVLHRLFAKIVLEARDLTETKVHQRLALGSERPDFMQSMIGDDGKPKMTMKQIYDNADILILAGSETTATA</sequence>
<dbReference type="GO" id="GO:0020037">
    <property type="term" value="F:heme binding"/>
    <property type="evidence" value="ECO:0007669"/>
    <property type="project" value="InterPro"/>
</dbReference>
<dbReference type="GO" id="GO:0004497">
    <property type="term" value="F:monooxygenase activity"/>
    <property type="evidence" value="ECO:0007669"/>
    <property type="project" value="InterPro"/>
</dbReference>
<dbReference type="EMBL" id="RCMV01006372">
    <property type="protein sequence ID" value="KAG3177753.1"/>
    <property type="molecule type" value="Genomic_DNA"/>
</dbReference>
<gene>
    <name evidence="1" type="ORF">PC129_g25509</name>
</gene>
<protein>
    <submittedName>
        <fullName evidence="1">Uncharacterized protein</fullName>
    </submittedName>
</protein>
<reference evidence="1" key="1">
    <citation type="submission" date="2018-05" db="EMBL/GenBank/DDBJ databases">
        <title>Effector identification in a new, highly contiguous assembly of the strawberry crown rot pathogen Phytophthora cactorum.</title>
        <authorList>
            <person name="Armitage A.D."/>
            <person name="Nellist C.F."/>
            <person name="Bates H."/>
            <person name="Vickerstaff R.J."/>
            <person name="Harrison R.J."/>
        </authorList>
    </citation>
    <scope>NUCLEOTIDE SEQUENCE</scope>
    <source>
        <strain evidence="1">P421</strain>
    </source>
</reference>
<proteinExistence type="predicted"/>
<name>A0A8T1GP17_9STRA</name>
<dbReference type="Proteomes" id="UP000760860">
    <property type="component" value="Unassembled WGS sequence"/>
</dbReference>
<comment type="caution">
    <text evidence="1">The sequence shown here is derived from an EMBL/GenBank/DDBJ whole genome shotgun (WGS) entry which is preliminary data.</text>
</comment>
<dbReference type="GO" id="GO:0005506">
    <property type="term" value="F:iron ion binding"/>
    <property type="evidence" value="ECO:0007669"/>
    <property type="project" value="InterPro"/>
</dbReference>
<dbReference type="AlphaFoldDB" id="A0A8T1GP17"/>
<evidence type="ECO:0000313" key="2">
    <source>
        <dbReference type="Proteomes" id="UP000760860"/>
    </source>
</evidence>
<dbReference type="Gene3D" id="1.10.630.10">
    <property type="entry name" value="Cytochrome P450"/>
    <property type="match status" value="1"/>
</dbReference>
<accession>A0A8T1GP17</accession>
<feature type="non-terminal residue" evidence="1">
    <location>
        <position position="1"/>
    </location>
</feature>
<dbReference type="InterPro" id="IPR036396">
    <property type="entry name" value="Cyt_P450_sf"/>
</dbReference>
<evidence type="ECO:0000313" key="1">
    <source>
        <dbReference type="EMBL" id="KAG3177753.1"/>
    </source>
</evidence>